<dbReference type="GO" id="GO:0004497">
    <property type="term" value="F:monooxygenase activity"/>
    <property type="evidence" value="ECO:0007669"/>
    <property type="project" value="UniProtKB-KW"/>
</dbReference>
<evidence type="ECO:0000256" key="7">
    <source>
        <dbReference type="ARBA" id="ARBA00023033"/>
    </source>
</evidence>
<evidence type="ECO:0000256" key="2">
    <source>
        <dbReference type="ARBA" id="ARBA00010617"/>
    </source>
</evidence>
<dbReference type="FunFam" id="1.10.630.10:FF:000018">
    <property type="entry name" value="Cytochrome P450 monooxygenase"/>
    <property type="match status" value="1"/>
</dbReference>
<dbReference type="InterPro" id="IPR036396">
    <property type="entry name" value="Cyt_P450_sf"/>
</dbReference>
<gene>
    <name evidence="10" type="ORF">FNH06_16905</name>
</gene>
<reference evidence="10 11" key="1">
    <citation type="submission" date="2019-07" db="EMBL/GenBank/DDBJ databases">
        <title>New species of Amycolatopsis and Streptomyces.</title>
        <authorList>
            <person name="Duangmal K."/>
            <person name="Teo W.F.A."/>
            <person name="Lipun K."/>
        </authorList>
    </citation>
    <scope>NUCLEOTIDE SEQUENCE [LARGE SCALE GENOMIC DNA]</scope>
    <source>
        <strain evidence="10 11">JCM 30562</strain>
    </source>
</reference>
<dbReference type="RefSeq" id="WP_144639433.1">
    <property type="nucleotide sequence ID" value="NZ_BNAX01000008.1"/>
</dbReference>
<accession>A0A558AB15</accession>
<comment type="caution">
    <text evidence="10">The sequence shown here is derived from an EMBL/GenBank/DDBJ whole genome shotgun (WGS) entry which is preliminary data.</text>
</comment>
<dbReference type="GO" id="GO:0005506">
    <property type="term" value="F:iron ion binding"/>
    <property type="evidence" value="ECO:0007669"/>
    <property type="project" value="InterPro"/>
</dbReference>
<comment type="function">
    <text evidence="8">Involved in the coupling of aromatic side chains of the heptapeptide of vancomycin.</text>
</comment>
<keyword evidence="6 9" id="KW-0408">Iron</keyword>
<dbReference type="PRINTS" id="PR00359">
    <property type="entry name" value="BP450"/>
</dbReference>
<evidence type="ECO:0000256" key="1">
    <source>
        <dbReference type="ARBA" id="ARBA00004660"/>
    </source>
</evidence>
<dbReference type="Pfam" id="PF00067">
    <property type="entry name" value="p450"/>
    <property type="match status" value="1"/>
</dbReference>
<evidence type="ECO:0000256" key="9">
    <source>
        <dbReference type="RuleBase" id="RU000461"/>
    </source>
</evidence>
<keyword evidence="11" id="KW-1185">Reference proteome</keyword>
<protein>
    <submittedName>
        <fullName evidence="10">Cytochrome P450</fullName>
    </submittedName>
</protein>
<dbReference type="InterPro" id="IPR002397">
    <property type="entry name" value="Cyt_P450_B"/>
</dbReference>
<dbReference type="Gene3D" id="1.10.630.10">
    <property type="entry name" value="Cytochrome P450"/>
    <property type="match status" value="1"/>
</dbReference>
<keyword evidence="5 9" id="KW-0560">Oxidoreductase</keyword>
<dbReference type="GO" id="GO:0016705">
    <property type="term" value="F:oxidoreductase activity, acting on paired donors, with incorporation or reduction of molecular oxygen"/>
    <property type="evidence" value="ECO:0007669"/>
    <property type="project" value="InterPro"/>
</dbReference>
<sequence length="407" mass="44806">MTTTEFDHHSGEYARDWREINAGLRGRCPVAHTDAHGGFWVLSKYADIAAVTRDDETFSSYQELPDGSRTGATIPAGPLRQVPIEMDPPEFFDYRKLLNGRFSPASVKRWEPFLRDVTTFCIDNFIESGEADLVSALASPVPAILTLELLGLPTADWRTVSDVTHALVHAVPGSPEYNTAMGSMLGVLGQVNETIAARCAQPQDDLISELVHTEVNGEKMTDARLIEIITLVVFGGVDTTGSLVGSALEWLHHNPAERDRLRADPSLILTATEEFLRYFTPVPGLARTTTTECTVGGQALAAGERLFLSWSSANYDEDVFDRPDDVVLDRQPNRHQSFGLGIHRCLGSNVARLEFRVVLEEVLRRLPDYVVDTGRAQPYPTIAVVNGWISLPVTFTPGTRQGSKFAV</sequence>
<evidence type="ECO:0000256" key="4">
    <source>
        <dbReference type="ARBA" id="ARBA00022723"/>
    </source>
</evidence>
<dbReference type="PANTHER" id="PTHR46696:SF6">
    <property type="entry name" value="P450, PUTATIVE (EUROFUNG)-RELATED"/>
    <property type="match status" value="1"/>
</dbReference>
<keyword evidence="3 9" id="KW-0349">Heme</keyword>
<evidence type="ECO:0000256" key="6">
    <source>
        <dbReference type="ARBA" id="ARBA00023004"/>
    </source>
</evidence>
<dbReference type="GO" id="GO:0020037">
    <property type="term" value="F:heme binding"/>
    <property type="evidence" value="ECO:0007669"/>
    <property type="project" value="InterPro"/>
</dbReference>
<dbReference type="Proteomes" id="UP000318578">
    <property type="component" value="Unassembled WGS sequence"/>
</dbReference>
<keyword evidence="4 9" id="KW-0479">Metal-binding</keyword>
<organism evidence="10 11">
    <name type="scientific">Amycolatopsis acidiphila</name>
    <dbReference type="NCBI Taxonomy" id="715473"/>
    <lineage>
        <taxon>Bacteria</taxon>
        <taxon>Bacillati</taxon>
        <taxon>Actinomycetota</taxon>
        <taxon>Actinomycetes</taxon>
        <taxon>Pseudonocardiales</taxon>
        <taxon>Pseudonocardiaceae</taxon>
        <taxon>Amycolatopsis</taxon>
    </lineage>
</organism>
<dbReference type="AlphaFoldDB" id="A0A558AB15"/>
<dbReference type="SUPFAM" id="SSF48264">
    <property type="entry name" value="Cytochrome P450"/>
    <property type="match status" value="1"/>
</dbReference>
<evidence type="ECO:0000313" key="11">
    <source>
        <dbReference type="Proteomes" id="UP000318578"/>
    </source>
</evidence>
<keyword evidence="7 9" id="KW-0503">Monooxygenase</keyword>
<dbReference type="EMBL" id="VJZA01000026">
    <property type="protein sequence ID" value="TVT21460.1"/>
    <property type="molecule type" value="Genomic_DNA"/>
</dbReference>
<comment type="similarity">
    <text evidence="2 9">Belongs to the cytochrome P450 family.</text>
</comment>
<dbReference type="InterPro" id="IPR017972">
    <property type="entry name" value="Cyt_P450_CS"/>
</dbReference>
<comment type="pathway">
    <text evidence="1">Antibiotic biosynthesis; vancomycin biosynthesis.</text>
</comment>
<evidence type="ECO:0000256" key="3">
    <source>
        <dbReference type="ARBA" id="ARBA00022617"/>
    </source>
</evidence>
<proteinExistence type="inferred from homology"/>
<evidence type="ECO:0000256" key="8">
    <source>
        <dbReference type="ARBA" id="ARBA00055433"/>
    </source>
</evidence>
<dbReference type="PROSITE" id="PS00086">
    <property type="entry name" value="CYTOCHROME_P450"/>
    <property type="match status" value="1"/>
</dbReference>
<dbReference type="OrthoDB" id="3209493at2"/>
<evidence type="ECO:0000256" key="5">
    <source>
        <dbReference type="ARBA" id="ARBA00023002"/>
    </source>
</evidence>
<name>A0A558AB15_9PSEU</name>
<dbReference type="InterPro" id="IPR001128">
    <property type="entry name" value="Cyt_P450"/>
</dbReference>
<dbReference type="PANTHER" id="PTHR46696">
    <property type="entry name" value="P450, PUTATIVE (EUROFUNG)-RELATED"/>
    <property type="match status" value="1"/>
</dbReference>
<evidence type="ECO:0000313" key="10">
    <source>
        <dbReference type="EMBL" id="TVT21460.1"/>
    </source>
</evidence>